<dbReference type="Gene3D" id="1.25.40.10">
    <property type="entry name" value="Tetratricopeptide repeat domain"/>
    <property type="match status" value="1"/>
</dbReference>
<dbReference type="Proteomes" id="UP000646827">
    <property type="component" value="Unassembled WGS sequence"/>
</dbReference>
<name>A0A8H7RXE1_9FUNG</name>
<dbReference type="SUPFAM" id="SSF48452">
    <property type="entry name" value="TPR-like"/>
    <property type="match status" value="1"/>
</dbReference>
<evidence type="ECO:0000313" key="3">
    <source>
        <dbReference type="EMBL" id="KAG2218590.1"/>
    </source>
</evidence>
<feature type="region of interest" description="Disordered" evidence="1">
    <location>
        <begin position="1"/>
        <end position="20"/>
    </location>
</feature>
<evidence type="ECO:0000313" key="4">
    <source>
        <dbReference type="Proteomes" id="UP000646827"/>
    </source>
</evidence>
<keyword evidence="4" id="KW-1185">Reference proteome</keyword>
<dbReference type="InterPro" id="IPR001810">
    <property type="entry name" value="F-box_dom"/>
</dbReference>
<dbReference type="OrthoDB" id="2218971at2759"/>
<dbReference type="SMART" id="SM00367">
    <property type="entry name" value="LRR_CC"/>
    <property type="match status" value="3"/>
</dbReference>
<dbReference type="InterPro" id="IPR032675">
    <property type="entry name" value="LRR_dom_sf"/>
</dbReference>
<accession>A0A8H7RXE1</accession>
<gene>
    <name evidence="3" type="ORF">INT45_013644</name>
</gene>
<dbReference type="Pfam" id="PF00646">
    <property type="entry name" value="F-box"/>
    <property type="match status" value="1"/>
</dbReference>
<dbReference type="EMBL" id="JAEPRB010000221">
    <property type="protein sequence ID" value="KAG2218590.1"/>
    <property type="molecule type" value="Genomic_DNA"/>
</dbReference>
<dbReference type="PANTHER" id="PTHR13318">
    <property type="entry name" value="PARTNER OF PAIRED, ISOFORM B-RELATED"/>
    <property type="match status" value="1"/>
</dbReference>
<dbReference type="InterPro" id="IPR011990">
    <property type="entry name" value="TPR-like_helical_dom_sf"/>
</dbReference>
<dbReference type="SMART" id="SM00256">
    <property type="entry name" value="FBOX"/>
    <property type="match status" value="1"/>
</dbReference>
<dbReference type="SUPFAM" id="SSF52047">
    <property type="entry name" value="RNI-like"/>
    <property type="match status" value="1"/>
</dbReference>
<dbReference type="Gene3D" id="1.20.1280.50">
    <property type="match status" value="1"/>
</dbReference>
<sequence length="582" mass="66395">MQKRIISTSKPTSQVKRQKKNHPWMEAFEQGKKAFAETQYKDAIHHFSNAITLNDSNNITLIDCRAAAYEKDGNLVKGLEDAMTMIKTSPTQSKGYLRAGKLFSLQERYAKALAIYNRALNKVDESDPRFKQLAEMKKTVVQQYKKQKQAPIDFIHILPFDMVAHIFELLSFERRIQCMAVSRSWRTLLKSWSGMWREIDFSSTTQKVSTYALKQYMSYLNGRYVRKFKMTGNRNRTNKMLQLLIDRDCHYIECLAFIECELQLDLFLRTLRLMGRHLHYLQLTDTGIPFSALSEILKTCPTITRLVYQDEAPTGDIHNIDQPLALTHLELSFTSTRVIDYSTLKNILSYCPQLSHLSLYPSYGDPIFSLVCQSCPRLTSLHFQQYHVGWDEGIIATRPSLLSKNQLQCGISELVFPTFCEIGDDALISVIEANYKTLKTLDIRGCVRLTTRTTNQLSIMETLPQLRDIYLENSAGFSEQSLCGIIDKAKESLEVVYLQSVISVSNAVLSAFGNGEKTALKKLNISNCPKVTGAGLRQLVDNVKSLQLLVLNNCNNINQDAVNYARDKLGRHGVECRYATYK</sequence>
<dbReference type="Gene3D" id="3.80.10.10">
    <property type="entry name" value="Ribonuclease Inhibitor"/>
    <property type="match status" value="2"/>
</dbReference>
<feature type="compositionally biased region" description="Polar residues" evidence="1">
    <location>
        <begin position="1"/>
        <end position="15"/>
    </location>
</feature>
<reference evidence="3 4" key="1">
    <citation type="submission" date="2020-12" db="EMBL/GenBank/DDBJ databases">
        <title>Metabolic potential, ecology and presence of endohyphal bacteria is reflected in genomic diversity of Mucoromycotina.</title>
        <authorList>
            <person name="Muszewska A."/>
            <person name="Okrasinska A."/>
            <person name="Steczkiewicz K."/>
            <person name="Drgas O."/>
            <person name="Orlowska M."/>
            <person name="Perlinska-Lenart U."/>
            <person name="Aleksandrzak-Piekarczyk T."/>
            <person name="Szatraj K."/>
            <person name="Zielenkiewicz U."/>
            <person name="Pilsyk S."/>
            <person name="Malc E."/>
            <person name="Mieczkowski P."/>
            <person name="Kruszewska J.S."/>
            <person name="Biernat P."/>
            <person name="Pawlowska J."/>
        </authorList>
    </citation>
    <scope>NUCLEOTIDE SEQUENCE [LARGE SCALE GENOMIC DNA]</scope>
    <source>
        <strain evidence="3 4">CBS 142.35</strain>
    </source>
</reference>
<dbReference type="GO" id="GO:0019005">
    <property type="term" value="C:SCF ubiquitin ligase complex"/>
    <property type="evidence" value="ECO:0007669"/>
    <property type="project" value="TreeGrafter"/>
</dbReference>
<comment type="caution">
    <text evidence="3">The sequence shown here is derived from an EMBL/GenBank/DDBJ whole genome shotgun (WGS) entry which is preliminary data.</text>
</comment>
<dbReference type="PROSITE" id="PS50181">
    <property type="entry name" value="FBOX"/>
    <property type="match status" value="1"/>
</dbReference>
<evidence type="ECO:0000256" key="1">
    <source>
        <dbReference type="SAM" id="MobiDB-lite"/>
    </source>
</evidence>
<protein>
    <recommendedName>
        <fullName evidence="2">F-box domain-containing protein</fullName>
    </recommendedName>
</protein>
<dbReference type="SUPFAM" id="SSF81383">
    <property type="entry name" value="F-box domain"/>
    <property type="match status" value="1"/>
</dbReference>
<organism evidence="3 4">
    <name type="scientific">Circinella minor</name>
    <dbReference type="NCBI Taxonomy" id="1195481"/>
    <lineage>
        <taxon>Eukaryota</taxon>
        <taxon>Fungi</taxon>
        <taxon>Fungi incertae sedis</taxon>
        <taxon>Mucoromycota</taxon>
        <taxon>Mucoromycotina</taxon>
        <taxon>Mucoromycetes</taxon>
        <taxon>Mucorales</taxon>
        <taxon>Lichtheimiaceae</taxon>
        <taxon>Circinella</taxon>
    </lineage>
</organism>
<dbReference type="GO" id="GO:0031146">
    <property type="term" value="P:SCF-dependent proteasomal ubiquitin-dependent protein catabolic process"/>
    <property type="evidence" value="ECO:0007669"/>
    <property type="project" value="TreeGrafter"/>
</dbReference>
<dbReference type="AlphaFoldDB" id="A0A8H7RXE1"/>
<evidence type="ECO:0000259" key="2">
    <source>
        <dbReference type="PROSITE" id="PS50181"/>
    </source>
</evidence>
<dbReference type="InterPro" id="IPR019734">
    <property type="entry name" value="TPR_rpt"/>
</dbReference>
<dbReference type="InterPro" id="IPR036047">
    <property type="entry name" value="F-box-like_dom_sf"/>
</dbReference>
<feature type="domain" description="F-box" evidence="2">
    <location>
        <begin position="152"/>
        <end position="199"/>
    </location>
</feature>
<proteinExistence type="predicted"/>
<dbReference type="SMART" id="SM00028">
    <property type="entry name" value="TPR"/>
    <property type="match status" value="2"/>
</dbReference>
<dbReference type="InterPro" id="IPR006553">
    <property type="entry name" value="Leu-rich_rpt_Cys-con_subtyp"/>
</dbReference>